<protein>
    <recommendedName>
        <fullName evidence="3">SMODS-associated and fused to various effectors domain-containing protein</fullName>
    </recommendedName>
</protein>
<organism evidence="1 2">
    <name type="scientific">Gemmata obscuriglobus</name>
    <dbReference type="NCBI Taxonomy" id="114"/>
    <lineage>
        <taxon>Bacteria</taxon>
        <taxon>Pseudomonadati</taxon>
        <taxon>Planctomycetota</taxon>
        <taxon>Planctomycetia</taxon>
        <taxon>Gemmatales</taxon>
        <taxon>Gemmataceae</taxon>
        <taxon>Gemmata</taxon>
    </lineage>
</organism>
<evidence type="ECO:0000313" key="1">
    <source>
        <dbReference type="EMBL" id="AWM40169.1"/>
    </source>
</evidence>
<evidence type="ECO:0000313" key="2">
    <source>
        <dbReference type="Proteomes" id="UP000245802"/>
    </source>
</evidence>
<evidence type="ECO:0008006" key="3">
    <source>
        <dbReference type="Google" id="ProtNLM"/>
    </source>
</evidence>
<name>A0A2Z3H072_9BACT</name>
<dbReference type="KEGG" id="gog:C1280_26305"/>
<keyword evidence="2" id="KW-1185">Reference proteome</keyword>
<dbReference type="Proteomes" id="UP000245802">
    <property type="component" value="Chromosome"/>
</dbReference>
<accession>A0A2Z3H072</accession>
<sequence>MASWEERFLLGAREVFSQDAPRKAIMYYARENAANSQENRDGFEELCEGLHVQVKTREVSFGSPADTWRSLQADLASQTVAASRATVDITTMPRDIIWLTFSFLKEVGCEVNYVYHKPNSYNKDWLSRDPDRPRLVYKLSGEARLGCPTTLIVLTGYDVRRTEQLIRFYEPKTAFLGIQTGSQYGNQSKNTDVHAPLICPDGSVERFDVDAYSADRGLAAIRAKLEGCIDDSNVVLSSLGPKLSAVALFQLHQAFPQVALAYAPSQEYNIDYSSGIGETVRGQL</sequence>
<dbReference type="EMBL" id="CP025958">
    <property type="protein sequence ID" value="AWM40169.1"/>
    <property type="molecule type" value="Genomic_DNA"/>
</dbReference>
<gene>
    <name evidence="1" type="ORF">C1280_26305</name>
</gene>
<reference evidence="1 2" key="1">
    <citation type="submission" date="2018-01" db="EMBL/GenBank/DDBJ databases">
        <title>G. obscuriglobus.</title>
        <authorList>
            <person name="Franke J."/>
            <person name="Blomberg W."/>
            <person name="Selmecki A."/>
        </authorList>
    </citation>
    <scope>NUCLEOTIDE SEQUENCE [LARGE SCALE GENOMIC DNA]</scope>
    <source>
        <strain evidence="1 2">DSM 5831</strain>
    </source>
</reference>
<proteinExistence type="predicted"/>
<dbReference type="AlphaFoldDB" id="A0A2Z3H072"/>